<evidence type="ECO:0000313" key="3">
    <source>
        <dbReference type="EMBL" id="CAB0044404.1"/>
    </source>
</evidence>
<feature type="compositionally biased region" description="Basic residues" evidence="1">
    <location>
        <begin position="180"/>
        <end position="194"/>
    </location>
</feature>
<reference evidence="3 4" key="1">
    <citation type="submission" date="2020-02" db="EMBL/GenBank/DDBJ databases">
        <authorList>
            <person name="Ferguson B K."/>
        </authorList>
    </citation>
    <scope>NUCLEOTIDE SEQUENCE [LARGE SCALE GENOMIC DNA]</scope>
</reference>
<protein>
    <recommendedName>
        <fullName evidence="2">Integrase zinc-binding domain-containing protein</fullName>
    </recommendedName>
</protein>
<name>A0A6H5J308_9HYME</name>
<evidence type="ECO:0000256" key="1">
    <source>
        <dbReference type="SAM" id="MobiDB-lite"/>
    </source>
</evidence>
<evidence type="ECO:0000259" key="2">
    <source>
        <dbReference type="Pfam" id="PF17921"/>
    </source>
</evidence>
<dbReference type="EMBL" id="CADCXV010001447">
    <property type="protein sequence ID" value="CAB0044404.1"/>
    <property type="molecule type" value="Genomic_DNA"/>
</dbReference>
<keyword evidence="4" id="KW-1185">Reference proteome</keyword>
<dbReference type="OrthoDB" id="441971at2759"/>
<feature type="domain" description="Integrase zinc-binding" evidence="2">
    <location>
        <begin position="89"/>
        <end position="140"/>
    </location>
</feature>
<organism evidence="3 4">
    <name type="scientific">Trichogramma brassicae</name>
    <dbReference type="NCBI Taxonomy" id="86971"/>
    <lineage>
        <taxon>Eukaryota</taxon>
        <taxon>Metazoa</taxon>
        <taxon>Ecdysozoa</taxon>
        <taxon>Arthropoda</taxon>
        <taxon>Hexapoda</taxon>
        <taxon>Insecta</taxon>
        <taxon>Pterygota</taxon>
        <taxon>Neoptera</taxon>
        <taxon>Endopterygota</taxon>
        <taxon>Hymenoptera</taxon>
        <taxon>Apocrita</taxon>
        <taxon>Proctotrupomorpha</taxon>
        <taxon>Chalcidoidea</taxon>
        <taxon>Trichogrammatidae</taxon>
        <taxon>Trichogramma</taxon>
    </lineage>
</organism>
<dbReference type="InterPro" id="IPR041588">
    <property type="entry name" value="Integrase_H2C2"/>
</dbReference>
<dbReference type="AlphaFoldDB" id="A0A6H5J308"/>
<evidence type="ECO:0000313" key="4">
    <source>
        <dbReference type="Proteomes" id="UP000479190"/>
    </source>
</evidence>
<feature type="region of interest" description="Disordered" evidence="1">
    <location>
        <begin position="180"/>
        <end position="202"/>
    </location>
</feature>
<dbReference type="Gene3D" id="1.10.340.70">
    <property type="match status" value="1"/>
</dbReference>
<proteinExistence type="predicted"/>
<dbReference type="FunFam" id="1.10.340.70:FF:000001">
    <property type="entry name" value="Retrovirus-related Pol polyprotein from transposon gypsy-like Protein"/>
    <property type="match status" value="1"/>
</dbReference>
<dbReference type="Pfam" id="PF17921">
    <property type="entry name" value="Integrase_H2C2"/>
    <property type="match status" value="1"/>
</dbReference>
<accession>A0A6H5J308</accession>
<dbReference type="Proteomes" id="UP000479190">
    <property type="component" value="Unassembled WGS sequence"/>
</dbReference>
<sequence length="202" mass="23307">MTIKTQFNTNFCLFVKEHVSEKCMRKDLHKIIKSLKALLRLKDIDCVGIVRDLSILNMGDWQYFISKFNEVFAGTQVKAMLYTNSLIVPPPQDRLQAMRDYHESSAAGHRGINATYKRLAQDFYWKNMRPDVDAYVKRCDSLSNADNRPRCYRPGAEDNTRTLMLCSLRTAAAVLVSHTRAHTHTHTPATRRSRLTNNLDRT</sequence>
<gene>
    <name evidence="3" type="ORF">TBRA_LOCUS15992</name>
</gene>